<evidence type="ECO:0000313" key="1">
    <source>
        <dbReference type="EMBL" id="PSR52887.1"/>
    </source>
</evidence>
<dbReference type="Proteomes" id="UP000240357">
    <property type="component" value="Unassembled WGS sequence"/>
</dbReference>
<dbReference type="PANTHER" id="PTHR40037:SF1">
    <property type="entry name" value="PHOSPHOESTERASE SAOUHSC_00951-RELATED"/>
    <property type="match status" value="1"/>
</dbReference>
<evidence type="ECO:0008006" key="3">
    <source>
        <dbReference type="Google" id="ProtNLM"/>
    </source>
</evidence>
<accession>A0A2T2YBJ8</accession>
<dbReference type="InterPro" id="IPR050580">
    <property type="entry name" value="2H_phosphoesterase_YjcG-like"/>
</dbReference>
<dbReference type="Pfam" id="PF13563">
    <property type="entry name" value="2_5_RNA_ligase2"/>
    <property type="match status" value="1"/>
</dbReference>
<dbReference type="PANTHER" id="PTHR40037">
    <property type="entry name" value="PHOSPHOESTERASE YJCG-RELATED"/>
    <property type="match status" value="1"/>
</dbReference>
<dbReference type="InterPro" id="IPR009097">
    <property type="entry name" value="Cyclic_Pdiesterase"/>
</dbReference>
<name>A0A2T2YBJ8_9BACT</name>
<evidence type="ECO:0000313" key="2">
    <source>
        <dbReference type="Proteomes" id="UP000240357"/>
    </source>
</evidence>
<sequence length="185" mass="21203">MMVAVVSLLDAEHSQMVNEIIDDLERTFGLKGVKITADPHVTWLICEIEKLAQLKTYLSEVAGQTKSVRVKTTGLGIFPGEHPVIFVPVIRADGFNLVHAELYRGIRAFSRHTVNFYDPENWVPHISLALRDTTPEILPTLITYLNQRTYNWDIELNNFSILRSENNQFRQDTTYQFNSKPVEIS</sequence>
<reference evidence="1 2" key="1">
    <citation type="submission" date="2018-03" db="EMBL/GenBank/DDBJ databases">
        <title>Adhaeribacter sp. HMF7605 Genome sequencing and assembly.</title>
        <authorList>
            <person name="Kang H."/>
            <person name="Kang J."/>
            <person name="Cha I."/>
            <person name="Kim H."/>
            <person name="Joh K."/>
        </authorList>
    </citation>
    <scope>NUCLEOTIDE SEQUENCE [LARGE SCALE GENOMIC DNA]</scope>
    <source>
        <strain evidence="1 2">HMF7605</strain>
    </source>
</reference>
<protein>
    <recommendedName>
        <fullName evidence="3">2'-5' RNA ligase</fullName>
    </recommendedName>
</protein>
<dbReference type="SUPFAM" id="SSF55144">
    <property type="entry name" value="LigT-like"/>
    <property type="match status" value="1"/>
</dbReference>
<organism evidence="1 2">
    <name type="scientific">Adhaeribacter arboris</name>
    <dbReference type="NCBI Taxonomy" id="2072846"/>
    <lineage>
        <taxon>Bacteria</taxon>
        <taxon>Pseudomonadati</taxon>
        <taxon>Bacteroidota</taxon>
        <taxon>Cytophagia</taxon>
        <taxon>Cytophagales</taxon>
        <taxon>Hymenobacteraceae</taxon>
        <taxon>Adhaeribacter</taxon>
    </lineage>
</organism>
<dbReference type="Gene3D" id="3.90.1140.10">
    <property type="entry name" value="Cyclic phosphodiesterase"/>
    <property type="match status" value="1"/>
</dbReference>
<comment type="caution">
    <text evidence="1">The sequence shown here is derived from an EMBL/GenBank/DDBJ whole genome shotgun (WGS) entry which is preliminary data.</text>
</comment>
<proteinExistence type="predicted"/>
<dbReference type="AlphaFoldDB" id="A0A2T2YBJ8"/>
<gene>
    <name evidence="1" type="ORF">AHMF7605_04775</name>
</gene>
<dbReference type="RefSeq" id="WP_106926957.1">
    <property type="nucleotide sequence ID" value="NZ_PYFT01000001.1"/>
</dbReference>
<keyword evidence="2" id="KW-1185">Reference proteome</keyword>
<dbReference type="OrthoDB" id="463286at2"/>
<dbReference type="EMBL" id="PYFT01000001">
    <property type="protein sequence ID" value="PSR52887.1"/>
    <property type="molecule type" value="Genomic_DNA"/>
</dbReference>